<evidence type="ECO:0000256" key="3">
    <source>
        <dbReference type="PIRSR" id="PIRSR000105-1"/>
    </source>
</evidence>
<feature type="site" description="Important for catalytic activity" evidence="3">
    <location>
        <position position="144"/>
    </location>
</feature>
<sequence length="298" mass="33093">MISTSWIEPDTTTRPVAVIGGGVLGRRLCMMWAAAGHTVHLYERAPEVASAALKYINDAMPQQSTKLGTKQGSVLLSSSLENAVENAWMVIEAIPEILPLKIELFGQLDQLTPPDCILATNSSSYKSSEMLQHVSRKYRVCNGHYYMPPDQNYLEIMTCGYTDPSIIAFLMEQSSAAGFVPIHAKVESTGLIFNRIWAAIKRESLLVMAEGVGTAEDIDQLFKGWFHAEVGPCEMMDRVGLDTVYNIEKHYVEERGLDARPIEWLKEKYMDRGLLGRKSGSGLLDEESNGIHQNGHAQ</sequence>
<dbReference type="InterPro" id="IPR008927">
    <property type="entry name" value="6-PGluconate_DH-like_C_sf"/>
</dbReference>
<evidence type="ECO:0000259" key="5">
    <source>
        <dbReference type="Pfam" id="PF02737"/>
    </source>
</evidence>
<evidence type="ECO:0000259" key="4">
    <source>
        <dbReference type="Pfam" id="PF00725"/>
    </source>
</evidence>
<feature type="domain" description="3-hydroxyacyl-CoA dehydrogenase C-terminal" evidence="4">
    <location>
        <begin position="190"/>
        <end position="285"/>
    </location>
</feature>
<comment type="caution">
    <text evidence="6">The sequence shown here is derived from an EMBL/GenBank/DDBJ whole genome shotgun (WGS) entry which is preliminary data.</text>
</comment>
<keyword evidence="7" id="KW-1185">Reference proteome</keyword>
<gene>
    <name evidence="6" type="ORF">CDV56_108895</name>
</gene>
<evidence type="ECO:0000256" key="1">
    <source>
        <dbReference type="ARBA" id="ARBA00009463"/>
    </source>
</evidence>
<name>A0A397HNS1_ASPTH</name>
<proteinExistence type="inferred from homology"/>
<dbReference type="SUPFAM" id="SSF51735">
    <property type="entry name" value="NAD(P)-binding Rossmann-fold domains"/>
    <property type="match status" value="1"/>
</dbReference>
<dbReference type="GO" id="GO:0016616">
    <property type="term" value="F:oxidoreductase activity, acting on the CH-OH group of donors, NAD or NADP as acceptor"/>
    <property type="evidence" value="ECO:0007669"/>
    <property type="project" value="InterPro"/>
</dbReference>
<dbReference type="GO" id="GO:0006631">
    <property type="term" value="P:fatty acid metabolic process"/>
    <property type="evidence" value="ECO:0007669"/>
    <property type="project" value="InterPro"/>
</dbReference>
<dbReference type="PANTHER" id="PTHR48075">
    <property type="entry name" value="3-HYDROXYACYL-COA DEHYDROGENASE FAMILY PROTEIN"/>
    <property type="match status" value="1"/>
</dbReference>
<dbReference type="Proteomes" id="UP000215305">
    <property type="component" value="Unassembled WGS sequence"/>
</dbReference>
<dbReference type="InterPro" id="IPR036291">
    <property type="entry name" value="NAD(P)-bd_dom_sf"/>
</dbReference>
<evidence type="ECO:0000313" key="7">
    <source>
        <dbReference type="Proteomes" id="UP000215305"/>
    </source>
</evidence>
<dbReference type="InterPro" id="IPR022694">
    <property type="entry name" value="3-OHacyl-CoA_DH"/>
</dbReference>
<dbReference type="SUPFAM" id="SSF48179">
    <property type="entry name" value="6-phosphogluconate dehydrogenase C-terminal domain-like"/>
    <property type="match status" value="1"/>
</dbReference>
<dbReference type="EMBL" id="NKHU02000030">
    <property type="protein sequence ID" value="RHZ63246.1"/>
    <property type="molecule type" value="Genomic_DNA"/>
</dbReference>
<dbReference type="PIRSF" id="PIRSF000105">
    <property type="entry name" value="HCDH"/>
    <property type="match status" value="1"/>
</dbReference>
<dbReference type="Gene3D" id="3.40.50.720">
    <property type="entry name" value="NAD(P)-binding Rossmann-like Domain"/>
    <property type="match status" value="1"/>
</dbReference>
<dbReference type="RefSeq" id="XP_026617108.1">
    <property type="nucleotide sequence ID" value="XM_026762514.1"/>
</dbReference>
<protein>
    <recommendedName>
        <fullName evidence="8">3-hydroxyacyl-CoA dehydrogenase NAD binding domain-containing protein</fullName>
    </recommendedName>
</protein>
<reference evidence="6" key="1">
    <citation type="submission" date="2018-08" db="EMBL/GenBank/DDBJ databases">
        <title>Draft genome sequence of azole-resistant Aspergillus thermomutatus (Neosartorya pseudofischeri) strain HMR AF 39, isolated from a human nasal aspirate.</title>
        <authorList>
            <person name="Parent-Michaud M."/>
            <person name="Dufresne P.J."/>
            <person name="Fournier E."/>
            <person name="Martineau C."/>
            <person name="Moreira S."/>
            <person name="Perkins V."/>
            <person name="De Repentigny L."/>
            <person name="Dufresne S.F."/>
        </authorList>
    </citation>
    <scope>NUCLEOTIDE SEQUENCE [LARGE SCALE GENOMIC DNA]</scope>
    <source>
        <strain evidence="6">HMR AF 39</strain>
    </source>
</reference>
<dbReference type="Pfam" id="PF00725">
    <property type="entry name" value="3HCDH"/>
    <property type="match status" value="1"/>
</dbReference>
<evidence type="ECO:0000256" key="2">
    <source>
        <dbReference type="ARBA" id="ARBA00023002"/>
    </source>
</evidence>
<dbReference type="GeneID" id="38130869"/>
<accession>A0A397HNS1</accession>
<comment type="similarity">
    <text evidence="1">Belongs to the 3-hydroxyacyl-CoA dehydrogenase family.</text>
</comment>
<dbReference type="OrthoDB" id="5958943at2759"/>
<dbReference type="Gene3D" id="1.10.1040.10">
    <property type="entry name" value="N-(1-d-carboxylethyl)-l-norvaline Dehydrogenase, domain 2"/>
    <property type="match status" value="1"/>
</dbReference>
<evidence type="ECO:0000313" key="6">
    <source>
        <dbReference type="EMBL" id="RHZ63246.1"/>
    </source>
</evidence>
<organism evidence="6 7">
    <name type="scientific">Aspergillus thermomutatus</name>
    <name type="common">Neosartorya pseudofischeri</name>
    <dbReference type="NCBI Taxonomy" id="41047"/>
    <lineage>
        <taxon>Eukaryota</taxon>
        <taxon>Fungi</taxon>
        <taxon>Dikarya</taxon>
        <taxon>Ascomycota</taxon>
        <taxon>Pezizomycotina</taxon>
        <taxon>Eurotiomycetes</taxon>
        <taxon>Eurotiomycetidae</taxon>
        <taxon>Eurotiales</taxon>
        <taxon>Aspergillaceae</taxon>
        <taxon>Aspergillus</taxon>
        <taxon>Aspergillus subgen. Fumigati</taxon>
    </lineage>
</organism>
<feature type="domain" description="3-hydroxyacyl-CoA dehydrogenase NAD binding" evidence="5">
    <location>
        <begin position="16"/>
        <end position="185"/>
    </location>
</feature>
<dbReference type="GO" id="GO:0070403">
    <property type="term" value="F:NAD+ binding"/>
    <property type="evidence" value="ECO:0007669"/>
    <property type="project" value="InterPro"/>
</dbReference>
<dbReference type="STRING" id="41047.A0A397HNS1"/>
<dbReference type="AlphaFoldDB" id="A0A397HNS1"/>
<dbReference type="Pfam" id="PF02737">
    <property type="entry name" value="3HCDH_N"/>
    <property type="match status" value="1"/>
</dbReference>
<keyword evidence="2" id="KW-0560">Oxidoreductase</keyword>
<dbReference type="InterPro" id="IPR006108">
    <property type="entry name" value="3HC_DH_C"/>
</dbReference>
<dbReference type="PANTHER" id="PTHR48075:SF3">
    <property type="entry name" value="3-HYDROXYACYL-COA DEHYDROGENASE"/>
    <property type="match status" value="1"/>
</dbReference>
<evidence type="ECO:0008006" key="8">
    <source>
        <dbReference type="Google" id="ProtNLM"/>
    </source>
</evidence>
<dbReference type="InterPro" id="IPR013328">
    <property type="entry name" value="6PGD_dom2"/>
</dbReference>
<dbReference type="VEuPathDB" id="FungiDB:CDV56_108895"/>
<dbReference type="InterPro" id="IPR006176">
    <property type="entry name" value="3-OHacyl-CoA_DH_NAD-bd"/>
</dbReference>